<accession>A0AAW7PRA2</accession>
<protein>
    <submittedName>
        <fullName evidence="1">Uncharacterized protein</fullName>
    </submittedName>
</protein>
<dbReference type="AlphaFoldDB" id="A0AAW7PRA2"/>
<organism evidence="1 2">
    <name type="scientific">Aliarcobacter butzleri</name>
    <dbReference type="NCBI Taxonomy" id="28197"/>
    <lineage>
        <taxon>Bacteria</taxon>
        <taxon>Pseudomonadati</taxon>
        <taxon>Campylobacterota</taxon>
        <taxon>Epsilonproteobacteria</taxon>
        <taxon>Campylobacterales</taxon>
        <taxon>Arcobacteraceae</taxon>
        <taxon>Aliarcobacter</taxon>
    </lineage>
</organism>
<dbReference type="EMBL" id="JAPZDC010000003">
    <property type="protein sequence ID" value="MDN5063727.1"/>
    <property type="molecule type" value="Genomic_DNA"/>
</dbReference>
<sequence>MVIEIANKEIDLKDELKRLVITNLLNSFRMGCHIIVFEDEILEEISKSEHFGTNEKKYAIQLKSKKRYFFHSIKSFKYKVIVDFNNEDSNIKNDCYSINVSYKYFSDYSSIKPITLLTEDKMDAKFYKIILNFYNKVIVKNDFNISFEDYPGGGDRTKYCFEDFKNKNTLCLCLLDNDKKHPKGPKGQTISKFSDDDFSLSKTVLSYDIGVHELENLIPCYIINKVLESAKKGEYTSHQIETFDILKAIFNKNIEAKKYFDYKLGITSKNVFKWDDLYGEFWFPIISGFVKNDCLISKKCTCQSECKVLHGFSANLLEKSIIILSSESMGNLKKNIPQNVLDIWINIGKILLEWSCSLEKVRC</sequence>
<dbReference type="Proteomes" id="UP001171529">
    <property type="component" value="Unassembled WGS sequence"/>
</dbReference>
<evidence type="ECO:0000313" key="2">
    <source>
        <dbReference type="Proteomes" id="UP001171529"/>
    </source>
</evidence>
<evidence type="ECO:0000313" key="1">
    <source>
        <dbReference type="EMBL" id="MDN5063727.1"/>
    </source>
</evidence>
<reference evidence="1" key="1">
    <citation type="submission" date="2022-12" db="EMBL/GenBank/DDBJ databases">
        <authorList>
            <person name="Uljanovas D."/>
        </authorList>
    </citation>
    <scope>NUCLEOTIDE SEQUENCE</scope>
    <source>
        <strain evidence="1">RCM39</strain>
    </source>
</reference>
<dbReference type="RefSeq" id="WP_301344512.1">
    <property type="nucleotide sequence ID" value="NZ_JAPZDB010000001.1"/>
</dbReference>
<proteinExistence type="predicted"/>
<gene>
    <name evidence="1" type="ORF">O8C91_05890</name>
</gene>
<comment type="caution">
    <text evidence="1">The sequence shown here is derived from an EMBL/GenBank/DDBJ whole genome shotgun (WGS) entry which is preliminary data.</text>
</comment>
<reference evidence="1" key="2">
    <citation type="journal article" date="2023" name="Microorganisms">
        <title>Genomic Characterization of Arcobacter butzleri Strains Isolated from Various Sources in Lithuania.</title>
        <authorList>
            <person name="Uljanovas D."/>
            <person name="Golz G."/>
            <person name="Fleischmann S."/>
            <person name="Kudirkiene E."/>
            <person name="Kasetiene N."/>
            <person name="Grineviciene A."/>
            <person name="Tamuleviciene E."/>
            <person name="Aksomaitiene J."/>
            <person name="Alter T."/>
            <person name="Malakauskas M."/>
        </authorList>
    </citation>
    <scope>NUCLEOTIDE SEQUENCE</scope>
    <source>
        <strain evidence="1">RCM39</strain>
    </source>
</reference>
<name>A0AAW7PRA2_9BACT</name>